<evidence type="ECO:0000313" key="1">
    <source>
        <dbReference type="EMBL" id="GBN05716.1"/>
    </source>
</evidence>
<proteinExistence type="predicted"/>
<organism evidence="1 2">
    <name type="scientific">Araneus ventricosus</name>
    <name type="common">Orbweaver spider</name>
    <name type="synonym">Epeira ventricosa</name>
    <dbReference type="NCBI Taxonomy" id="182803"/>
    <lineage>
        <taxon>Eukaryota</taxon>
        <taxon>Metazoa</taxon>
        <taxon>Ecdysozoa</taxon>
        <taxon>Arthropoda</taxon>
        <taxon>Chelicerata</taxon>
        <taxon>Arachnida</taxon>
        <taxon>Araneae</taxon>
        <taxon>Araneomorphae</taxon>
        <taxon>Entelegynae</taxon>
        <taxon>Araneoidea</taxon>
        <taxon>Araneidae</taxon>
        <taxon>Araneus</taxon>
    </lineage>
</organism>
<accession>A0A4Y2KWH6</accession>
<evidence type="ECO:0000313" key="2">
    <source>
        <dbReference type="Proteomes" id="UP000499080"/>
    </source>
</evidence>
<gene>
    <name evidence="1" type="ORF">AVEN_207663_1</name>
</gene>
<protein>
    <submittedName>
        <fullName evidence="1">Uncharacterized protein</fullName>
    </submittedName>
</protein>
<dbReference type="AlphaFoldDB" id="A0A4Y2KWH6"/>
<dbReference type="Proteomes" id="UP000499080">
    <property type="component" value="Unassembled WGS sequence"/>
</dbReference>
<reference evidence="1 2" key="1">
    <citation type="journal article" date="2019" name="Sci. Rep.">
        <title>Orb-weaving spider Araneus ventricosus genome elucidates the spidroin gene catalogue.</title>
        <authorList>
            <person name="Kono N."/>
            <person name="Nakamura H."/>
            <person name="Ohtoshi R."/>
            <person name="Moran D.A.P."/>
            <person name="Shinohara A."/>
            <person name="Yoshida Y."/>
            <person name="Fujiwara M."/>
            <person name="Mori M."/>
            <person name="Tomita M."/>
            <person name="Arakawa K."/>
        </authorList>
    </citation>
    <scope>NUCLEOTIDE SEQUENCE [LARGE SCALE GENOMIC DNA]</scope>
</reference>
<keyword evidence="2" id="KW-1185">Reference proteome</keyword>
<dbReference type="EMBL" id="BGPR01004994">
    <property type="protein sequence ID" value="GBN05716.1"/>
    <property type="molecule type" value="Genomic_DNA"/>
</dbReference>
<comment type="caution">
    <text evidence="1">The sequence shown here is derived from an EMBL/GenBank/DDBJ whole genome shotgun (WGS) entry which is preliminary data.</text>
</comment>
<name>A0A4Y2KWH6_ARAVE</name>
<sequence>MSRLSPFGAGILPIRLCVTDFVPVENLARKADPSEDQPWFWIGSFGLLDCSCVGTSRGYVKVSMLFCISGYPQIISEGKLVNNFGSGKLFEKTLSNRSN</sequence>